<organism evidence="2 4">
    <name type="scientific">Medicago truncatula</name>
    <name type="common">Barrel medic</name>
    <name type="synonym">Medicago tribuloides</name>
    <dbReference type="NCBI Taxonomy" id="3880"/>
    <lineage>
        <taxon>Eukaryota</taxon>
        <taxon>Viridiplantae</taxon>
        <taxon>Streptophyta</taxon>
        <taxon>Embryophyta</taxon>
        <taxon>Tracheophyta</taxon>
        <taxon>Spermatophyta</taxon>
        <taxon>Magnoliopsida</taxon>
        <taxon>eudicotyledons</taxon>
        <taxon>Gunneridae</taxon>
        <taxon>Pentapetalae</taxon>
        <taxon>rosids</taxon>
        <taxon>fabids</taxon>
        <taxon>Fabales</taxon>
        <taxon>Fabaceae</taxon>
        <taxon>Papilionoideae</taxon>
        <taxon>50 kb inversion clade</taxon>
        <taxon>NPAAA clade</taxon>
        <taxon>Hologalegina</taxon>
        <taxon>IRL clade</taxon>
        <taxon>Trifolieae</taxon>
        <taxon>Medicago</taxon>
    </lineage>
</organism>
<proteinExistence type="predicted"/>
<dbReference type="EMBL" id="CM001219">
    <property type="protein sequence ID" value="KEH34639.1"/>
    <property type="molecule type" value="Genomic_DNA"/>
</dbReference>
<dbReference type="AlphaFoldDB" id="A0A072UXT9"/>
<dbReference type="PANTHER" id="PTHR48462">
    <property type="entry name" value="PROTEIN, PUTATIVE-RELATED"/>
    <property type="match status" value="1"/>
</dbReference>
<protein>
    <submittedName>
        <fullName evidence="2">Transmembrane protein, putative</fullName>
    </submittedName>
</protein>
<keyword evidence="4" id="KW-1185">Reference proteome</keyword>
<feature type="transmembrane region" description="Helical" evidence="1">
    <location>
        <begin position="7"/>
        <end position="28"/>
    </location>
</feature>
<evidence type="ECO:0000313" key="4">
    <source>
        <dbReference type="Proteomes" id="UP000002051"/>
    </source>
</evidence>
<keyword evidence="1" id="KW-1133">Transmembrane helix</keyword>
<evidence type="ECO:0000313" key="2">
    <source>
        <dbReference type="EMBL" id="KEH34639.1"/>
    </source>
</evidence>
<name>A0A072UXT9_MEDTR</name>
<keyword evidence="1" id="KW-0472">Membrane</keyword>
<accession>A0A072UXT9</accession>
<gene>
    <name evidence="2" type="ordered locus">MTR_3g066100</name>
</gene>
<reference evidence="2 4" key="2">
    <citation type="journal article" date="2014" name="BMC Genomics">
        <title>An improved genome release (version Mt4.0) for the model legume Medicago truncatula.</title>
        <authorList>
            <person name="Tang H."/>
            <person name="Krishnakumar V."/>
            <person name="Bidwell S."/>
            <person name="Rosen B."/>
            <person name="Chan A."/>
            <person name="Zhou S."/>
            <person name="Gentzbittel L."/>
            <person name="Childs K.L."/>
            <person name="Yandell M."/>
            <person name="Gundlach H."/>
            <person name="Mayer K.F."/>
            <person name="Schwartz D.C."/>
            <person name="Town C.D."/>
        </authorList>
    </citation>
    <scope>GENOME REANNOTATION</scope>
    <source>
        <strain evidence="2">A17</strain>
        <strain evidence="3 4">cv. Jemalong A17</strain>
    </source>
</reference>
<reference evidence="2 4" key="1">
    <citation type="journal article" date="2011" name="Nature">
        <title>The Medicago genome provides insight into the evolution of rhizobial symbioses.</title>
        <authorList>
            <person name="Young N.D."/>
            <person name="Debelle F."/>
            <person name="Oldroyd G.E."/>
            <person name="Geurts R."/>
            <person name="Cannon S.B."/>
            <person name="Udvardi M.K."/>
            <person name="Benedito V.A."/>
            <person name="Mayer K.F."/>
            <person name="Gouzy J."/>
            <person name="Schoof H."/>
            <person name="Van de Peer Y."/>
            <person name="Proost S."/>
            <person name="Cook D.R."/>
            <person name="Meyers B.C."/>
            <person name="Spannagl M."/>
            <person name="Cheung F."/>
            <person name="De Mita S."/>
            <person name="Krishnakumar V."/>
            <person name="Gundlach H."/>
            <person name="Zhou S."/>
            <person name="Mudge J."/>
            <person name="Bharti A.K."/>
            <person name="Murray J.D."/>
            <person name="Naoumkina M.A."/>
            <person name="Rosen B."/>
            <person name="Silverstein K.A."/>
            <person name="Tang H."/>
            <person name="Rombauts S."/>
            <person name="Zhao P.X."/>
            <person name="Zhou P."/>
            <person name="Barbe V."/>
            <person name="Bardou P."/>
            <person name="Bechner M."/>
            <person name="Bellec A."/>
            <person name="Berger A."/>
            <person name="Berges H."/>
            <person name="Bidwell S."/>
            <person name="Bisseling T."/>
            <person name="Choisne N."/>
            <person name="Couloux A."/>
            <person name="Denny R."/>
            <person name="Deshpande S."/>
            <person name="Dai X."/>
            <person name="Doyle J.J."/>
            <person name="Dudez A.M."/>
            <person name="Farmer A.D."/>
            <person name="Fouteau S."/>
            <person name="Franken C."/>
            <person name="Gibelin C."/>
            <person name="Gish J."/>
            <person name="Goldstein S."/>
            <person name="Gonzalez A.J."/>
            <person name="Green P.J."/>
            <person name="Hallab A."/>
            <person name="Hartog M."/>
            <person name="Hua A."/>
            <person name="Humphray S.J."/>
            <person name="Jeong D.H."/>
            <person name="Jing Y."/>
            <person name="Jocker A."/>
            <person name="Kenton S.M."/>
            <person name="Kim D.J."/>
            <person name="Klee K."/>
            <person name="Lai H."/>
            <person name="Lang C."/>
            <person name="Lin S."/>
            <person name="Macmil S.L."/>
            <person name="Magdelenat G."/>
            <person name="Matthews L."/>
            <person name="McCorrison J."/>
            <person name="Monaghan E.L."/>
            <person name="Mun J.H."/>
            <person name="Najar F.Z."/>
            <person name="Nicholson C."/>
            <person name="Noirot C."/>
            <person name="O'Bleness M."/>
            <person name="Paule C.R."/>
            <person name="Poulain J."/>
            <person name="Prion F."/>
            <person name="Qin B."/>
            <person name="Qu C."/>
            <person name="Retzel E.F."/>
            <person name="Riddle C."/>
            <person name="Sallet E."/>
            <person name="Samain S."/>
            <person name="Samson N."/>
            <person name="Sanders I."/>
            <person name="Saurat O."/>
            <person name="Scarpelli C."/>
            <person name="Schiex T."/>
            <person name="Segurens B."/>
            <person name="Severin A.J."/>
            <person name="Sherrier D.J."/>
            <person name="Shi R."/>
            <person name="Sims S."/>
            <person name="Singer S.R."/>
            <person name="Sinharoy S."/>
            <person name="Sterck L."/>
            <person name="Viollet A."/>
            <person name="Wang B.B."/>
            <person name="Wang K."/>
            <person name="Wang M."/>
            <person name="Wang X."/>
            <person name="Warfsmann J."/>
            <person name="Weissenbach J."/>
            <person name="White D.D."/>
            <person name="White J.D."/>
            <person name="Wiley G.B."/>
            <person name="Wincker P."/>
            <person name="Xing Y."/>
            <person name="Yang L."/>
            <person name="Yao Z."/>
            <person name="Ying F."/>
            <person name="Zhai J."/>
            <person name="Zhou L."/>
            <person name="Zuber A."/>
            <person name="Denarie J."/>
            <person name="Dixon R.A."/>
            <person name="May G.D."/>
            <person name="Schwartz D.C."/>
            <person name="Rogers J."/>
            <person name="Quetier F."/>
            <person name="Town C.D."/>
            <person name="Roe B.A."/>
        </authorList>
    </citation>
    <scope>NUCLEOTIDE SEQUENCE [LARGE SCALE GENOMIC DNA]</scope>
    <source>
        <strain evidence="2">A17</strain>
        <strain evidence="3 4">cv. Jemalong A17</strain>
    </source>
</reference>
<keyword evidence="1 2" id="KW-0812">Transmembrane</keyword>
<dbReference type="Proteomes" id="UP000002051">
    <property type="component" value="Chromosome 3"/>
</dbReference>
<dbReference type="EnsemblPlants" id="KEH34639">
    <property type="protein sequence ID" value="KEH34639"/>
    <property type="gene ID" value="MTR_3g066100"/>
</dbReference>
<sequence length="160" mass="17608">MRRGDFGGLWANFFVILIVGGEGPFFGTFNRSGWLLYLLGLEDWGAVLGATRYILRDSGMCGIDSDFDNALDGLRGTILDFGISSFTNKDIVPPKAQHVLANAVFFSKSVQDMEVKFDMITRHNAVLGCLQTTHAHDFLLAISIDGLKSAYVTSEVAYYP</sequence>
<dbReference type="HOGENOM" id="CLU_1654766_0_0_1"/>
<dbReference type="PANTHER" id="PTHR48462:SF1">
    <property type="entry name" value="PROTEIN, PUTATIVE-RELATED"/>
    <property type="match status" value="1"/>
</dbReference>
<evidence type="ECO:0000256" key="1">
    <source>
        <dbReference type="SAM" id="Phobius"/>
    </source>
</evidence>
<reference evidence="3" key="3">
    <citation type="submission" date="2015-04" db="UniProtKB">
        <authorList>
            <consortium name="EnsemblPlants"/>
        </authorList>
    </citation>
    <scope>IDENTIFICATION</scope>
    <source>
        <strain evidence="3">cv. Jemalong A17</strain>
    </source>
</reference>
<evidence type="ECO:0000313" key="3">
    <source>
        <dbReference type="EnsemblPlants" id="KEH34639"/>
    </source>
</evidence>